<reference evidence="2 3" key="1">
    <citation type="journal article" date="2016" name="Environ. Microbiol.">
        <title>Genomic resolution of a cold subsurface aquifer community provides metabolic insights for novel microbes adapted to high CO concentrations.</title>
        <authorList>
            <person name="Probst A.J."/>
            <person name="Castelle C.J."/>
            <person name="Singh A."/>
            <person name="Brown C.T."/>
            <person name="Anantharaman K."/>
            <person name="Sharon I."/>
            <person name="Hug L.A."/>
            <person name="Burstein D."/>
            <person name="Emerson J.B."/>
            <person name="Thomas B.C."/>
            <person name="Banfield J.F."/>
        </authorList>
    </citation>
    <scope>NUCLEOTIDE SEQUENCE [LARGE SCALE GENOMIC DNA]</scope>
    <source>
        <strain evidence="2">CG1_02_38_46</strain>
    </source>
</reference>
<sequence>MVAYIYFLKFEIIGKDTASENYFMGTVSLALKQTEEKKEELEEEKLGIKAHAIEEKDLIGTKIQDEFGLKQVLFNTSEKDAPLSYQEHSFSGKNSYIFLSLKNEIEKYVLFKGNLLKYKDKVLFSSRNICSVSLGWEKLGTGSNF</sequence>
<evidence type="ECO:0000313" key="2">
    <source>
        <dbReference type="EMBL" id="OIN97771.1"/>
    </source>
</evidence>
<organism evidence="2 3">
    <name type="scientific">Candidatus Desantisbacteria bacterium CG1_02_38_46</name>
    <dbReference type="NCBI Taxonomy" id="1817893"/>
    <lineage>
        <taxon>Bacteria</taxon>
        <taxon>Candidatus Desantisiibacteriota</taxon>
    </lineage>
</organism>
<comment type="caution">
    <text evidence="2">The sequence shown here is derived from an EMBL/GenBank/DDBJ whole genome shotgun (WGS) entry which is preliminary data.</text>
</comment>
<keyword evidence="1" id="KW-0175">Coiled coil</keyword>
<proteinExistence type="predicted"/>
<name>A0A1J4SEA1_9BACT</name>
<dbReference type="EMBL" id="MNUO01000035">
    <property type="protein sequence ID" value="OIN97771.1"/>
    <property type="molecule type" value="Genomic_DNA"/>
</dbReference>
<evidence type="ECO:0000256" key="1">
    <source>
        <dbReference type="SAM" id="Coils"/>
    </source>
</evidence>
<dbReference type="AlphaFoldDB" id="A0A1J4SEA1"/>
<feature type="coiled-coil region" evidence="1">
    <location>
        <begin position="24"/>
        <end position="51"/>
    </location>
</feature>
<accession>A0A1J4SEA1</accession>
<dbReference type="STRING" id="1817893.AUJ66_02285"/>
<evidence type="ECO:0000313" key="3">
    <source>
        <dbReference type="Proteomes" id="UP000182278"/>
    </source>
</evidence>
<protein>
    <submittedName>
        <fullName evidence="2">Uncharacterized protein</fullName>
    </submittedName>
</protein>
<gene>
    <name evidence="2" type="ORF">AUJ66_02285</name>
</gene>
<dbReference type="Proteomes" id="UP000182278">
    <property type="component" value="Unassembled WGS sequence"/>
</dbReference>